<feature type="region of interest" description="Disordered" evidence="1">
    <location>
        <begin position="34"/>
        <end position="118"/>
    </location>
</feature>
<comment type="caution">
    <text evidence="2">The sequence shown here is derived from an EMBL/GenBank/DDBJ whole genome shotgun (WGS) entry which is preliminary data.</text>
</comment>
<evidence type="ECO:0000256" key="1">
    <source>
        <dbReference type="SAM" id="MobiDB-lite"/>
    </source>
</evidence>
<reference evidence="2 3" key="1">
    <citation type="journal article" date="2024" name="BMC Genomics">
        <title>De novo assembly and annotation of Popillia japonica's genome with initial clues to its potential as an invasive pest.</title>
        <authorList>
            <person name="Cucini C."/>
            <person name="Boschi S."/>
            <person name="Funari R."/>
            <person name="Cardaioli E."/>
            <person name="Iannotti N."/>
            <person name="Marturano G."/>
            <person name="Paoli F."/>
            <person name="Bruttini M."/>
            <person name="Carapelli A."/>
            <person name="Frati F."/>
            <person name="Nardi F."/>
        </authorList>
    </citation>
    <scope>NUCLEOTIDE SEQUENCE [LARGE SCALE GENOMIC DNA]</scope>
    <source>
        <strain evidence="2">DMR45628</strain>
    </source>
</reference>
<organism evidence="2 3">
    <name type="scientific">Popillia japonica</name>
    <name type="common">Japanese beetle</name>
    <dbReference type="NCBI Taxonomy" id="7064"/>
    <lineage>
        <taxon>Eukaryota</taxon>
        <taxon>Metazoa</taxon>
        <taxon>Ecdysozoa</taxon>
        <taxon>Arthropoda</taxon>
        <taxon>Hexapoda</taxon>
        <taxon>Insecta</taxon>
        <taxon>Pterygota</taxon>
        <taxon>Neoptera</taxon>
        <taxon>Endopterygota</taxon>
        <taxon>Coleoptera</taxon>
        <taxon>Polyphaga</taxon>
        <taxon>Scarabaeiformia</taxon>
        <taxon>Scarabaeidae</taxon>
        <taxon>Rutelinae</taxon>
        <taxon>Popillia</taxon>
    </lineage>
</organism>
<dbReference type="Proteomes" id="UP001458880">
    <property type="component" value="Unassembled WGS sequence"/>
</dbReference>
<feature type="compositionally biased region" description="Basic and acidic residues" evidence="1">
    <location>
        <begin position="35"/>
        <end position="44"/>
    </location>
</feature>
<evidence type="ECO:0000313" key="3">
    <source>
        <dbReference type="Proteomes" id="UP001458880"/>
    </source>
</evidence>
<feature type="compositionally biased region" description="Low complexity" evidence="1">
    <location>
        <begin position="46"/>
        <end position="55"/>
    </location>
</feature>
<proteinExistence type="predicted"/>
<evidence type="ECO:0008006" key="4">
    <source>
        <dbReference type="Google" id="ProtNLM"/>
    </source>
</evidence>
<dbReference type="AlphaFoldDB" id="A0AAW1IEI5"/>
<protein>
    <recommendedName>
        <fullName evidence="4">Adhesive plaque matrix protein-like</fullName>
    </recommendedName>
</protein>
<sequence>MVYETDFYTTRRPYRVTPSITTYSVSTPRYYTVRDAPDTSRRAAEQQYSYSYQSSTESRGADPYSRPTTRSYTSTERVSRSSDAGPGSYSYNTERSSRSYGDGPGGYQSSYSSTTSGRLPGGLGKVHVVHTYDRIVPYVGHKRLTVVTSNPMVYKVRPSILNREFDRIEHKYRPNTYTSALSEYLNSQPAVRYYVRYPYTYSYTPSYYYTLYRPYYPTYYTNRYLINRPSYYDPLYYPYYYYYNYPLYRPRYSSLYPLRSYLRSLYPSYYNYYYNYYPFYDPKYWYLYSNIVYTPNPDTGVNVFTVARKPIPYVDIEPPTPRFARTFDDETRLIKAETASLLRRIHSPIPRTPRALPLPYINRYDEYPTRSVSDKYIYRMLVSSQKDPKVIAYTTYYTEPVKKYFGQHGQLSCVSFAGDKCYPRRRNVYVYEDPVRNDIQLLSYYIAKFRQERPAVSIKELPSDEKVETIAKVEEQQQPAKSE</sequence>
<evidence type="ECO:0000313" key="2">
    <source>
        <dbReference type="EMBL" id="KAK9688165.1"/>
    </source>
</evidence>
<keyword evidence="3" id="KW-1185">Reference proteome</keyword>
<gene>
    <name evidence="2" type="ORF">QE152_g35739</name>
</gene>
<accession>A0AAW1IEI5</accession>
<feature type="compositionally biased region" description="Low complexity" evidence="1">
    <location>
        <begin position="107"/>
        <end position="117"/>
    </location>
</feature>
<feature type="compositionally biased region" description="Low complexity" evidence="1">
    <location>
        <begin position="63"/>
        <end position="75"/>
    </location>
</feature>
<dbReference type="EMBL" id="JASPKY010000603">
    <property type="protein sequence ID" value="KAK9688165.1"/>
    <property type="molecule type" value="Genomic_DNA"/>
</dbReference>
<name>A0AAW1IEI5_POPJA</name>